<dbReference type="GO" id="GO:0006412">
    <property type="term" value="P:translation"/>
    <property type="evidence" value="ECO:0007669"/>
    <property type="project" value="UniProtKB-UniRule"/>
</dbReference>
<dbReference type="Gene3D" id="3.90.470.10">
    <property type="entry name" value="Ribosomal protein L22/L17"/>
    <property type="match status" value="1"/>
</dbReference>
<evidence type="ECO:0000256" key="13">
    <source>
        <dbReference type="RuleBase" id="RU004009"/>
    </source>
</evidence>
<dbReference type="PANTHER" id="PTHR13501">
    <property type="entry name" value="CHLOROPLAST 50S RIBOSOMAL PROTEIN L22-RELATED"/>
    <property type="match status" value="1"/>
</dbReference>
<keyword evidence="8 11" id="KW-0689">Ribosomal protein</keyword>
<dbReference type="NCBIfam" id="TIGR01044">
    <property type="entry name" value="rplV_bact"/>
    <property type="match status" value="1"/>
</dbReference>
<keyword evidence="14" id="KW-0150">Chloroplast</keyword>
<evidence type="ECO:0000256" key="3">
    <source>
        <dbReference type="ARBA" id="ARBA00009451"/>
    </source>
</evidence>
<evidence type="ECO:0000256" key="7">
    <source>
        <dbReference type="ARBA" id="ARBA00022884"/>
    </source>
</evidence>
<protein>
    <recommendedName>
        <fullName evidence="10 11">Large ribosomal subunit protein uL22c</fullName>
    </recommendedName>
</protein>
<dbReference type="InterPro" id="IPR036394">
    <property type="entry name" value="Ribosomal_uL22_sf"/>
</dbReference>
<proteinExistence type="inferred from homology"/>
<keyword evidence="6 11" id="KW-0699">rRNA-binding</keyword>
<dbReference type="SUPFAM" id="SSF54843">
    <property type="entry name" value="Ribosomal protein L22"/>
    <property type="match status" value="1"/>
</dbReference>
<dbReference type="InterPro" id="IPR005727">
    <property type="entry name" value="Ribosomal_uL22_bac/chlpt-type"/>
</dbReference>
<dbReference type="CDD" id="cd00336">
    <property type="entry name" value="Ribosomal_L22"/>
    <property type="match status" value="1"/>
</dbReference>
<keyword evidence="7 11" id="KW-0694">RNA-binding</keyword>
<evidence type="ECO:0000256" key="1">
    <source>
        <dbReference type="ARBA" id="ARBA00003478"/>
    </source>
</evidence>
<evidence type="ECO:0000256" key="10">
    <source>
        <dbReference type="ARBA" id="ARBA00035285"/>
    </source>
</evidence>
<comment type="subcellular location">
    <subcellularLocation>
        <location evidence="11 13">Plastid</location>
        <location evidence="11 13">Chloroplast</location>
    </subcellularLocation>
</comment>
<evidence type="ECO:0000313" key="14">
    <source>
        <dbReference type="EMBL" id="QGZ20352.1"/>
    </source>
</evidence>
<evidence type="ECO:0000256" key="2">
    <source>
        <dbReference type="ARBA" id="ARBA00003611"/>
    </source>
</evidence>
<dbReference type="PROSITE" id="PS00464">
    <property type="entry name" value="RIBOSOMAL_L22"/>
    <property type="match status" value="1"/>
</dbReference>
<dbReference type="HAMAP" id="MF_01331_B">
    <property type="entry name" value="Ribosomal_uL22_B"/>
    <property type="match status" value="1"/>
</dbReference>
<organism evidence="14">
    <name type="scientific">Rhododendron delavayi</name>
    <name type="common">Rhododendron</name>
    <name type="synonym">Rhododendron arboreum subsp. delavayi</name>
    <dbReference type="NCBI Taxonomy" id="321363"/>
    <lineage>
        <taxon>Eukaryota</taxon>
        <taxon>Viridiplantae</taxon>
        <taxon>Streptophyta</taxon>
        <taxon>Embryophyta</taxon>
        <taxon>Tracheophyta</taxon>
        <taxon>Spermatophyta</taxon>
        <taxon>Magnoliopsida</taxon>
        <taxon>eudicotyledons</taxon>
        <taxon>Gunneridae</taxon>
        <taxon>Pentapetalae</taxon>
        <taxon>asterids</taxon>
        <taxon>Ericales</taxon>
        <taxon>Ericaceae</taxon>
        <taxon>Ericoideae</taxon>
        <taxon>Rhodoreae</taxon>
        <taxon>Rhododendron</taxon>
    </lineage>
</organism>
<dbReference type="PANTHER" id="PTHR13501:SF10">
    <property type="entry name" value="LARGE RIBOSOMAL SUBUNIT PROTEIN UL22M"/>
    <property type="match status" value="1"/>
</dbReference>
<name>A0A6B9JCW5_RHODL</name>
<keyword evidence="9 11" id="KW-0687">Ribonucleoprotein</keyword>
<evidence type="ECO:0000256" key="11">
    <source>
        <dbReference type="HAMAP-Rule" id="MF_01331"/>
    </source>
</evidence>
<comment type="subunit">
    <text evidence="4 11">Part of the 50S ribosomal subunit.</text>
</comment>
<dbReference type="GO" id="GO:0015934">
    <property type="term" value="C:large ribosomal subunit"/>
    <property type="evidence" value="ECO:0007669"/>
    <property type="project" value="InterPro"/>
</dbReference>
<dbReference type="AlphaFoldDB" id="A0A6B9JCW5"/>
<dbReference type="GO" id="GO:0019843">
    <property type="term" value="F:rRNA binding"/>
    <property type="evidence" value="ECO:0007669"/>
    <property type="project" value="UniProtKB-UniRule"/>
</dbReference>
<comment type="function">
    <text evidence="2 11 13">This protein binds specifically to 23S rRNA.</text>
</comment>
<dbReference type="FunFam" id="3.90.470.10:FF:000006">
    <property type="entry name" value="50S ribosomal protein L22, chloroplastic"/>
    <property type="match status" value="1"/>
</dbReference>
<dbReference type="GO" id="GO:0003735">
    <property type="term" value="F:structural constituent of ribosome"/>
    <property type="evidence" value="ECO:0007669"/>
    <property type="project" value="InterPro"/>
</dbReference>
<evidence type="ECO:0000256" key="8">
    <source>
        <dbReference type="ARBA" id="ARBA00022980"/>
    </source>
</evidence>
<evidence type="ECO:0000256" key="4">
    <source>
        <dbReference type="ARBA" id="ARBA00011838"/>
    </source>
</evidence>
<gene>
    <name evidence="11 14" type="primary">rpl22</name>
</gene>
<dbReference type="InterPro" id="IPR001063">
    <property type="entry name" value="Ribosomal_uL22"/>
</dbReference>
<sequence>MLKKRKTEVHALGHISMSAHKARRVIDQIRGRSYEETLMILNVMPYQASYPILKMVLNAGANASYTRGSNKTNLIISKAEVNEGTAVKKWKPRARGRSYPIKRPTCHISIVVKDISLDKYIETFPWLKKPRWKNKDTNMIYHNMDSSGGVWDKK</sequence>
<geneLocation type="chloroplast" evidence="14"/>
<dbReference type="EMBL" id="MN711645">
    <property type="protein sequence ID" value="QGZ20352.1"/>
    <property type="molecule type" value="Genomic_DNA"/>
</dbReference>
<evidence type="ECO:0000256" key="6">
    <source>
        <dbReference type="ARBA" id="ARBA00022730"/>
    </source>
</evidence>
<dbReference type="GO" id="GO:0009507">
    <property type="term" value="C:chloroplast"/>
    <property type="evidence" value="ECO:0007669"/>
    <property type="project" value="UniProtKB-SubCell"/>
</dbReference>
<keyword evidence="5 14" id="KW-0934">Plastid</keyword>
<dbReference type="Pfam" id="PF00237">
    <property type="entry name" value="Ribosomal_L22"/>
    <property type="match status" value="1"/>
</dbReference>
<dbReference type="InterPro" id="IPR018260">
    <property type="entry name" value="Ribosomal_uL22_CS"/>
</dbReference>
<dbReference type="InterPro" id="IPR047867">
    <property type="entry name" value="Ribosomal_uL22_bac/org-type"/>
</dbReference>
<accession>A0A6B9JCW5</accession>
<reference evidence="14" key="1">
    <citation type="journal article" date="2020" name="PeerJ">
        <title>Long-reads reveal that Rhododendron delavayi plastid genome contains extensive repeat sequences, and recombination exists among plastid genomes of photosynthetic Ericaceae.</title>
        <authorList>
            <person name="Li H."/>
            <person name="Guo Q."/>
            <person name="Li Q."/>
            <person name="Yang L."/>
        </authorList>
    </citation>
    <scope>NUCLEOTIDE SEQUENCE</scope>
</reference>
<comment type="similarity">
    <text evidence="3 11 12">Belongs to the universal ribosomal protein uL22 family.</text>
</comment>
<evidence type="ECO:0000256" key="12">
    <source>
        <dbReference type="RuleBase" id="RU004005"/>
    </source>
</evidence>
<comment type="function">
    <text evidence="1 11 13">The globular domain of the protein is located near the polypeptide exit tunnel on the outside of the subunit, while an extended beta-hairpin is found that lines the wall of the exit tunnel in the center of the 70S ribosome.</text>
</comment>
<evidence type="ECO:0000256" key="5">
    <source>
        <dbReference type="ARBA" id="ARBA00022640"/>
    </source>
</evidence>
<evidence type="ECO:0000256" key="9">
    <source>
        <dbReference type="ARBA" id="ARBA00023274"/>
    </source>
</evidence>